<reference evidence="2 3" key="1">
    <citation type="journal article" date="2011" name="PLoS ONE">
        <title>The complete genome sequence of Thermoproteus tenax: a physiologically versatile member of the Crenarchaeota.</title>
        <authorList>
            <person name="Siebers B."/>
            <person name="Zaparty M."/>
            <person name="Raddatz G."/>
            <person name="Tjaden B."/>
            <person name="Albers S.V."/>
            <person name="Bell S.D."/>
            <person name="Blombach F."/>
            <person name="Kletzin A."/>
            <person name="Kyrpides N."/>
            <person name="Lanz C."/>
            <person name="Plagens A."/>
            <person name="Rampp M."/>
            <person name="Rosinus A."/>
            <person name="von Jan M."/>
            <person name="Makarova K.S."/>
            <person name="Klenk H.P."/>
            <person name="Schuster S.C."/>
            <person name="Hensel R."/>
        </authorList>
    </citation>
    <scope>NUCLEOTIDE SEQUENCE [LARGE SCALE GENOMIC DNA]</scope>
    <source>
        <strain evidence="3">ATCC 35583 / DSM 2078 / JCM 9277 / NBRC 100435 / Kra 1</strain>
    </source>
</reference>
<gene>
    <name evidence="2" type="ordered locus">TTX_2090</name>
</gene>
<dbReference type="Proteomes" id="UP000002654">
    <property type="component" value="Chromosome"/>
</dbReference>
<dbReference type="OrthoDB" id="27869at2157"/>
<proteinExistence type="predicted"/>
<sequence length="137" mass="15204">MDVYTLKFYKRASDFLAELDREIADLENSTRALGAEVEQLKSAADKYMKIQNLVKKFGGGETEHPPVEVTGLGIYIEPSPSTKYNIYVQSYSHMLDLLSVLKKVREVAGAVIKEGDLSEAPVAVQFKQGVPVKLIIL</sequence>
<feature type="coiled-coil region" evidence="1">
    <location>
        <begin position="9"/>
        <end position="43"/>
    </location>
</feature>
<keyword evidence="3" id="KW-1185">Reference proteome</keyword>
<dbReference type="eggNOG" id="arCOG04264">
    <property type="taxonomic scope" value="Archaea"/>
</dbReference>
<dbReference type="STRING" id="768679.TTX_2090"/>
<evidence type="ECO:0000256" key="1">
    <source>
        <dbReference type="SAM" id="Coils"/>
    </source>
</evidence>
<evidence type="ECO:0000313" key="2">
    <source>
        <dbReference type="EMBL" id="CCC82702.1"/>
    </source>
</evidence>
<accession>G4RMM6</accession>
<organism evidence="2 3">
    <name type="scientific">Thermoproteus tenax (strain ATCC 35583 / DSM 2078 / JCM 9277 / NBRC 100435 / Kra 1)</name>
    <dbReference type="NCBI Taxonomy" id="768679"/>
    <lineage>
        <taxon>Archaea</taxon>
        <taxon>Thermoproteota</taxon>
        <taxon>Thermoprotei</taxon>
        <taxon>Thermoproteales</taxon>
        <taxon>Thermoproteaceae</taxon>
        <taxon>Thermoproteus</taxon>
    </lineage>
</organism>
<dbReference type="GeneID" id="11262978"/>
<evidence type="ECO:0000313" key="3">
    <source>
        <dbReference type="Proteomes" id="UP000002654"/>
    </source>
</evidence>
<dbReference type="PATRIC" id="fig|768679.9.peg.2114"/>
<dbReference type="HOGENOM" id="CLU_1840660_0_0_2"/>
<dbReference type="RefSeq" id="WP_014127955.1">
    <property type="nucleotide sequence ID" value="NC_016070.1"/>
</dbReference>
<protein>
    <submittedName>
        <fullName evidence="2">Uncharacterized protein</fullName>
    </submittedName>
</protein>
<dbReference type="AlphaFoldDB" id="G4RMM6"/>
<dbReference type="KEGG" id="ttn:TTX_2090"/>
<keyword evidence="1" id="KW-0175">Coiled coil</keyword>
<name>G4RMM6_THETK</name>
<dbReference type="EMBL" id="FN869859">
    <property type="protein sequence ID" value="CCC82702.1"/>
    <property type="molecule type" value="Genomic_DNA"/>
</dbReference>
<dbReference type="PaxDb" id="768679-TTX_2090"/>